<name>A0A1U7LTF1_NEOID</name>
<dbReference type="GO" id="GO:0000923">
    <property type="term" value="C:equatorial microtubule organizing center"/>
    <property type="evidence" value="ECO:0007669"/>
    <property type="project" value="EnsemblFungi"/>
</dbReference>
<dbReference type="GO" id="GO:0098863">
    <property type="term" value="P:nuclear migration by microtubule mediated pushing forces"/>
    <property type="evidence" value="ECO:0007669"/>
    <property type="project" value="EnsemblFungi"/>
</dbReference>
<dbReference type="GO" id="GO:1990734">
    <property type="term" value="P:astral microtubule anchoring at mitotic spindle pole body"/>
    <property type="evidence" value="ECO:0007669"/>
    <property type="project" value="EnsemblFungi"/>
</dbReference>
<dbReference type="OMA" id="QNMSGDP"/>
<protein>
    <recommendedName>
        <fullName evidence="5">Spindle pole body component</fullName>
    </recommendedName>
</protein>
<reference evidence="8 9" key="1">
    <citation type="submission" date="2016-04" db="EMBL/GenBank/DDBJ databases">
        <title>Evolutionary innovation and constraint leading to complex multicellularity in the Ascomycota.</title>
        <authorList>
            <person name="Cisse O."/>
            <person name="Nguyen A."/>
            <person name="Hewitt D.A."/>
            <person name="Jedd G."/>
            <person name="Stajich J.E."/>
        </authorList>
    </citation>
    <scope>NUCLEOTIDE SEQUENCE [LARGE SCALE GENOMIC DNA]</scope>
    <source>
        <strain evidence="8 9">DAH-3</strain>
    </source>
</reference>
<dbReference type="FunFam" id="1.20.120.1900:FF:000011">
    <property type="entry name" value="Spindle pole body component"/>
    <property type="match status" value="1"/>
</dbReference>
<dbReference type="InterPro" id="IPR042241">
    <property type="entry name" value="GCP_C_sf"/>
</dbReference>
<comment type="subcellular location">
    <subcellularLocation>
        <location evidence="5">Cytoplasm</location>
        <location evidence="5">Cytoskeleton</location>
        <location evidence="5">Microtubule organizing center</location>
    </subcellularLocation>
</comment>
<comment type="caution">
    <text evidence="8">The sequence shown here is derived from an EMBL/GenBank/DDBJ whole genome shotgun (WGS) entry which is preliminary data.</text>
</comment>
<dbReference type="Pfam" id="PF17681">
    <property type="entry name" value="GCP_N_terminal"/>
    <property type="match status" value="1"/>
</dbReference>
<dbReference type="GO" id="GO:0090307">
    <property type="term" value="P:mitotic spindle assembly"/>
    <property type="evidence" value="ECO:0007669"/>
    <property type="project" value="EnsemblFungi"/>
</dbReference>
<dbReference type="GO" id="GO:0000922">
    <property type="term" value="C:spindle pole"/>
    <property type="evidence" value="ECO:0007669"/>
    <property type="project" value="InterPro"/>
</dbReference>
<dbReference type="GO" id="GO:0051321">
    <property type="term" value="P:meiotic cell cycle"/>
    <property type="evidence" value="ECO:0007669"/>
    <property type="project" value="TreeGrafter"/>
</dbReference>
<evidence type="ECO:0000259" key="6">
    <source>
        <dbReference type="Pfam" id="PF04130"/>
    </source>
</evidence>
<dbReference type="Proteomes" id="UP000186594">
    <property type="component" value="Unassembled WGS sequence"/>
</dbReference>
<dbReference type="GO" id="GO:0031122">
    <property type="term" value="P:cytoplasmic microtubule organization"/>
    <property type="evidence" value="ECO:0007669"/>
    <property type="project" value="EnsemblFungi"/>
</dbReference>
<sequence>MSVFTKVIVNPHTTAPLASRIQITYSSAAIDAATFQDTIEGLSLEAQESIIISLQWGFEGDYIKFVETYDPQNEKHCVVGPAYRLVPGLDPSLSDLTYSVLKMASWFISIETFVNIHSKSEYGSINHSLCASIRNLLKEYLTLVAQLEHQYLSPSSITLHALHLHTLPMSYSMFHINSLVKDVLKQNMIQKDDADDFDDIEGILNSLREGNDIAAAVTGQKHKICKGGAILGLLAAKLLTTGGDPNARKLLCHLLHEASKPYMTMLNDWLHRGEIKDPHQEFMIKEQKSIKKDGLDEDYTDEYWEKRYTIKEVDIPPQLESVKEQVLLAGKYLNVVRECGGVDVSKRTGADVPKTFDDQKFLENINSAYAHANASLLSLLISTHELPARLQSLKHYFFLDQSDFFTTFLDLASHELKKAYKQVSLTKLQSLLDLSIRMPGSIAASDPFKDDIMVDMNEVGLTEWLMKIMSVSGISEDAIPLDGGWHSGPPGSADKEKDSDKKPISGMSALQFNYKVPFPLSLVISRKAVLRYQLLLRHLISMKYLEQQLGAAWLDHMKLATWRNKSSHQAVEKWKTRVWALRARMLIYVQQLSYFSTTEVVEKKWLEWISKLGEIKTVDQLLHEHIDTLDTCLKECMLTNTKLLKIHTKIMSTCTIFAQYTSQLARSLTLAITNPDAKSGDNEPFFDETRMKKLEDVLRRYEENFTHHLKILMDALNYYAATETSSLLGLVVRLDWNQI</sequence>
<dbReference type="GO" id="GO:0051011">
    <property type="term" value="F:microtubule minus-end binding"/>
    <property type="evidence" value="ECO:0007669"/>
    <property type="project" value="TreeGrafter"/>
</dbReference>
<evidence type="ECO:0000256" key="4">
    <source>
        <dbReference type="ARBA" id="ARBA00023212"/>
    </source>
</evidence>
<dbReference type="GO" id="GO:0031021">
    <property type="term" value="C:interphase microtubule organizing center"/>
    <property type="evidence" value="ECO:0007669"/>
    <property type="project" value="EnsemblFungi"/>
</dbReference>
<dbReference type="GO" id="GO:0071957">
    <property type="term" value="C:old mitotic spindle pole body"/>
    <property type="evidence" value="ECO:0007669"/>
    <property type="project" value="EnsemblFungi"/>
</dbReference>
<feature type="domain" description="Gamma tubulin complex component protein N-terminal" evidence="7">
    <location>
        <begin position="54"/>
        <end position="381"/>
    </location>
</feature>
<comment type="similarity">
    <text evidence="1 5">Belongs to the TUBGCP family.</text>
</comment>
<evidence type="ECO:0000313" key="8">
    <source>
        <dbReference type="EMBL" id="OLL25924.1"/>
    </source>
</evidence>
<accession>A0A1U7LTF1</accession>
<dbReference type="AlphaFoldDB" id="A0A1U7LTF1"/>
<dbReference type="GO" id="GO:0061496">
    <property type="term" value="C:half bridge of mitotic spindle pole body"/>
    <property type="evidence" value="ECO:0007669"/>
    <property type="project" value="EnsemblFungi"/>
</dbReference>
<dbReference type="GO" id="GO:0000931">
    <property type="term" value="C:gamma-tubulin ring complex"/>
    <property type="evidence" value="ECO:0007669"/>
    <property type="project" value="EnsemblFungi"/>
</dbReference>
<dbReference type="GO" id="GO:0043015">
    <property type="term" value="F:gamma-tubulin binding"/>
    <property type="evidence" value="ECO:0007669"/>
    <property type="project" value="InterPro"/>
</dbReference>
<organism evidence="8 9">
    <name type="scientific">Neolecta irregularis (strain DAH-3)</name>
    <dbReference type="NCBI Taxonomy" id="1198029"/>
    <lineage>
        <taxon>Eukaryota</taxon>
        <taxon>Fungi</taxon>
        <taxon>Dikarya</taxon>
        <taxon>Ascomycota</taxon>
        <taxon>Taphrinomycotina</taxon>
        <taxon>Neolectales</taxon>
        <taxon>Neolectaceae</taxon>
        <taxon>Neolecta</taxon>
    </lineage>
</organism>
<dbReference type="PANTHER" id="PTHR19302:SF13">
    <property type="entry name" value="GAMMA-TUBULIN COMPLEX COMPONENT 2"/>
    <property type="match status" value="1"/>
</dbReference>
<gene>
    <name evidence="8" type="ORF">NEOLI_003565</name>
</gene>
<dbReference type="GO" id="GO:0035974">
    <property type="term" value="C:meiotic spindle pole body"/>
    <property type="evidence" value="ECO:0007669"/>
    <property type="project" value="EnsemblFungi"/>
</dbReference>
<dbReference type="EMBL" id="LXFE01000281">
    <property type="protein sequence ID" value="OLL25924.1"/>
    <property type="molecule type" value="Genomic_DNA"/>
</dbReference>
<dbReference type="GO" id="GO:0007020">
    <property type="term" value="P:microtubule nucleation"/>
    <property type="evidence" value="ECO:0007669"/>
    <property type="project" value="InterPro"/>
</dbReference>
<evidence type="ECO:0000256" key="2">
    <source>
        <dbReference type="ARBA" id="ARBA00022490"/>
    </source>
</evidence>
<evidence type="ECO:0000259" key="7">
    <source>
        <dbReference type="Pfam" id="PF17681"/>
    </source>
</evidence>
<dbReference type="GO" id="GO:0008275">
    <property type="term" value="C:gamma-tubulin small complex"/>
    <property type="evidence" value="ECO:0007669"/>
    <property type="project" value="EnsemblFungi"/>
</dbReference>
<dbReference type="InterPro" id="IPR040457">
    <property type="entry name" value="GCP_C"/>
</dbReference>
<dbReference type="STRING" id="1198029.A0A1U7LTF1"/>
<keyword evidence="2 5" id="KW-0963">Cytoplasm</keyword>
<dbReference type="GO" id="GO:0061497">
    <property type="term" value="C:inner plaque of mitotic spindle pole body"/>
    <property type="evidence" value="ECO:0007669"/>
    <property type="project" value="EnsemblFungi"/>
</dbReference>
<keyword evidence="9" id="KW-1185">Reference proteome</keyword>
<dbReference type="Pfam" id="PF04130">
    <property type="entry name" value="GCP_C_terminal"/>
    <property type="match status" value="1"/>
</dbReference>
<feature type="domain" description="Gamma tubulin complex component C-terminal" evidence="6">
    <location>
        <begin position="386"/>
        <end position="738"/>
    </location>
</feature>
<keyword evidence="4 5" id="KW-0206">Cytoskeleton</keyword>
<dbReference type="InterPro" id="IPR041470">
    <property type="entry name" value="GCP_N"/>
</dbReference>
<dbReference type="OrthoDB" id="2192946at2759"/>
<evidence type="ECO:0000313" key="9">
    <source>
        <dbReference type="Proteomes" id="UP000186594"/>
    </source>
</evidence>
<evidence type="ECO:0000256" key="3">
    <source>
        <dbReference type="ARBA" id="ARBA00022701"/>
    </source>
</evidence>
<dbReference type="InterPro" id="IPR007259">
    <property type="entry name" value="GCP"/>
</dbReference>
<dbReference type="GO" id="GO:0005874">
    <property type="term" value="C:microtubule"/>
    <property type="evidence" value="ECO:0007669"/>
    <property type="project" value="UniProtKB-KW"/>
</dbReference>
<keyword evidence="3 5" id="KW-0493">Microtubule</keyword>
<dbReference type="Gene3D" id="1.20.120.1900">
    <property type="entry name" value="Gamma-tubulin complex, C-terminal domain"/>
    <property type="match status" value="1"/>
</dbReference>
<dbReference type="PANTHER" id="PTHR19302">
    <property type="entry name" value="GAMMA TUBULIN COMPLEX PROTEIN"/>
    <property type="match status" value="1"/>
</dbReference>
<proteinExistence type="inferred from homology"/>
<evidence type="ECO:0000256" key="1">
    <source>
        <dbReference type="ARBA" id="ARBA00010337"/>
    </source>
</evidence>
<evidence type="ECO:0000256" key="5">
    <source>
        <dbReference type="RuleBase" id="RU363050"/>
    </source>
</evidence>